<dbReference type="Gene3D" id="3.40.50.2300">
    <property type="match status" value="2"/>
</dbReference>
<gene>
    <name evidence="13" type="ORF">BpHYR1_002545</name>
</gene>
<accession>A0A3M7QQF1</accession>
<dbReference type="Pfam" id="PF01094">
    <property type="entry name" value="ANF_receptor"/>
    <property type="match status" value="1"/>
</dbReference>
<reference evidence="13 14" key="1">
    <citation type="journal article" date="2018" name="Sci. Rep.">
        <title>Genomic signatures of local adaptation to the degree of environmental predictability in rotifers.</title>
        <authorList>
            <person name="Franch-Gras L."/>
            <person name="Hahn C."/>
            <person name="Garcia-Roger E.M."/>
            <person name="Carmona M.J."/>
            <person name="Serra M."/>
            <person name="Gomez A."/>
        </authorList>
    </citation>
    <scope>NUCLEOTIDE SEQUENCE [LARGE SCALE GENOMIC DNA]</scope>
    <source>
        <strain evidence="13">HYR1</strain>
    </source>
</reference>
<evidence type="ECO:0000256" key="9">
    <source>
        <dbReference type="ARBA" id="ARBA00023180"/>
    </source>
</evidence>
<dbReference type="Gene3D" id="2.10.50.30">
    <property type="entry name" value="GPCR, family 3, nine cysteines domain"/>
    <property type="match status" value="1"/>
</dbReference>
<feature type="transmembrane region" description="Helical" evidence="11">
    <location>
        <begin position="466"/>
        <end position="483"/>
    </location>
</feature>
<keyword evidence="3" id="KW-1003">Cell membrane</keyword>
<dbReference type="GO" id="GO:0005886">
    <property type="term" value="C:plasma membrane"/>
    <property type="evidence" value="ECO:0007669"/>
    <property type="project" value="UniProtKB-SubCell"/>
</dbReference>
<keyword evidence="4 11" id="KW-0812">Transmembrane</keyword>
<feature type="transmembrane region" description="Helical" evidence="11">
    <location>
        <begin position="504"/>
        <end position="531"/>
    </location>
</feature>
<dbReference type="InterPro" id="IPR011500">
    <property type="entry name" value="GPCR_3_9-Cys_dom"/>
</dbReference>
<dbReference type="PROSITE" id="PS00981">
    <property type="entry name" value="G_PROTEIN_RECEP_F3_3"/>
    <property type="match status" value="1"/>
</dbReference>
<dbReference type="FunFam" id="2.10.50.30:FF:000001">
    <property type="entry name" value="metabotropic glutamate receptor 1"/>
    <property type="match status" value="1"/>
</dbReference>
<protein>
    <submittedName>
        <fullName evidence="13">Metabotropic glutamate receptor 1</fullName>
    </submittedName>
</protein>
<evidence type="ECO:0000256" key="7">
    <source>
        <dbReference type="ARBA" id="ARBA00023136"/>
    </source>
</evidence>
<evidence type="ECO:0000256" key="4">
    <source>
        <dbReference type="ARBA" id="ARBA00022692"/>
    </source>
</evidence>
<feature type="transmembrane region" description="Helical" evidence="11">
    <location>
        <begin position="588"/>
        <end position="610"/>
    </location>
</feature>
<dbReference type="Pfam" id="PF00003">
    <property type="entry name" value="7tm_3"/>
    <property type="match status" value="1"/>
</dbReference>
<dbReference type="OrthoDB" id="425344at2759"/>
<name>A0A3M7QQF1_BRAPC</name>
<keyword evidence="7 11" id="KW-0472">Membrane</keyword>
<evidence type="ECO:0000256" key="6">
    <source>
        <dbReference type="ARBA" id="ARBA00023040"/>
    </source>
</evidence>
<evidence type="ECO:0000256" key="3">
    <source>
        <dbReference type="ARBA" id="ARBA00022475"/>
    </source>
</evidence>
<dbReference type="CDD" id="cd15285">
    <property type="entry name" value="7tmC_mGluR_group1"/>
    <property type="match status" value="1"/>
</dbReference>
<evidence type="ECO:0000313" key="14">
    <source>
        <dbReference type="Proteomes" id="UP000276133"/>
    </source>
</evidence>
<evidence type="ECO:0000256" key="8">
    <source>
        <dbReference type="ARBA" id="ARBA00023170"/>
    </source>
</evidence>
<keyword evidence="9" id="KW-0325">Glycoprotein</keyword>
<dbReference type="InterPro" id="IPR000337">
    <property type="entry name" value="GPCR_3"/>
</dbReference>
<dbReference type="InterPro" id="IPR050726">
    <property type="entry name" value="mGluR"/>
</dbReference>
<dbReference type="AlphaFoldDB" id="A0A3M7QQF1"/>
<organism evidence="13 14">
    <name type="scientific">Brachionus plicatilis</name>
    <name type="common">Marine rotifer</name>
    <name type="synonym">Brachionus muelleri</name>
    <dbReference type="NCBI Taxonomy" id="10195"/>
    <lineage>
        <taxon>Eukaryota</taxon>
        <taxon>Metazoa</taxon>
        <taxon>Spiralia</taxon>
        <taxon>Gnathifera</taxon>
        <taxon>Rotifera</taxon>
        <taxon>Eurotatoria</taxon>
        <taxon>Monogononta</taxon>
        <taxon>Pseudotrocha</taxon>
        <taxon>Ploima</taxon>
        <taxon>Brachionidae</taxon>
        <taxon>Brachionus</taxon>
    </lineage>
</organism>
<dbReference type="InterPro" id="IPR017978">
    <property type="entry name" value="GPCR_3_C"/>
</dbReference>
<dbReference type="GO" id="GO:0004930">
    <property type="term" value="F:G protein-coupled receptor activity"/>
    <property type="evidence" value="ECO:0007669"/>
    <property type="project" value="UniProtKB-KW"/>
</dbReference>
<feature type="transmembrane region" description="Helical" evidence="11">
    <location>
        <begin position="398"/>
        <end position="422"/>
    </location>
</feature>
<keyword evidence="6" id="KW-0297">G-protein coupled receptor</keyword>
<keyword evidence="14" id="KW-1185">Reference proteome</keyword>
<dbReference type="InterPro" id="IPR016187">
    <property type="entry name" value="CTDL_fold"/>
</dbReference>
<evidence type="ECO:0000256" key="10">
    <source>
        <dbReference type="ARBA" id="ARBA00023224"/>
    </source>
</evidence>
<feature type="transmembrane region" description="Helical" evidence="11">
    <location>
        <begin position="434"/>
        <end position="454"/>
    </location>
</feature>
<dbReference type="PANTHER" id="PTHR24060">
    <property type="entry name" value="METABOTROPIC GLUTAMATE RECEPTOR"/>
    <property type="match status" value="1"/>
</dbReference>
<keyword evidence="5 11" id="KW-1133">Transmembrane helix</keyword>
<dbReference type="EMBL" id="REGN01005376">
    <property type="protein sequence ID" value="RNA13570.1"/>
    <property type="molecule type" value="Genomic_DNA"/>
</dbReference>
<evidence type="ECO:0000313" key="13">
    <source>
        <dbReference type="EMBL" id="RNA13570.1"/>
    </source>
</evidence>
<sequence length="942" mass="108433">MIFFKQGKCPIEFQEIGNKCYWFSSENLNWQDARKKCESKYHYSDLLDLNNQQDLKDLFNHIRNQSEIKKLFSRMHVRIELATNTGTEKSNIVNEYNFDAESIIFRTCGKTAKRNAFEQNYEMSDFESSISSEDVITFYNSKIYNNQQCISIIISNNSGEFDYCVKFKNCHSKFPFVCKINTDKIVEKFSGDYYPDSLHNYQQDPKMSYVINALLAVTHGLARIHKNVCEGLPGLCDGMKKITGNELFTNIRESSFSGITGEKIDFDSNGDPPGRYVILNVQKEFNKFDNSTRYVYKEVGSWNNENRLSLNLSKLVFPNSEQNFVSICSKECDFGYVKQIKQGGLKCCWNCKKCEEYSYILDDHTCQECDLGYWPNKNLTGCDKLSLKYLKWSEPASIFALLVSTIGILINTFVTHIFVRFSDTSVVKSTTKQLSFIILFGIYLCYLTTIPLVLKPSLISCYLTRILPGLNLSIIYGALLTKTNRIARILSQSKKRFFTKKLRFMSITSQILISLVIISFECCLIITGLFYEPKVIYVNYSKRSEARLECSIERVSVIGPLGYNMFLVAMCTLYAIQTRNLPENFNEAKFIGFSMYTTCVIWIAFFPLFFGSDFKVITLSLSISFSATVILAFLFIPKVYIIIFEPEKNQRSAFTTTKNLRCHIGSNMQSSSFLDYDMPSSQRKKSNGMFLLAGLAGLRTPSQITESKPKYSINYTRYAFRPKISKFYGYGEKKSIDSMDNGMSIYQISDRSCQTSLEYLPILKDSIKKRKGTRIERRNSIDELNKNEKENDANNFGALGALGNILFLPLIATNKKKEELDKQENFEHDSDDENKDDCFRISTDSFKNKHLEEKYCPDQSVGLAANIEKKENLIFVEENEDLNSNNESNLEECDALSNEPTVDDYSDKMNHEDESLEDLRKIFTKNRNLVLQWDYVQSSGYL</sequence>
<dbReference type="InterPro" id="IPR038550">
    <property type="entry name" value="GPCR_3_9-Cys_sf"/>
</dbReference>
<dbReference type="SUPFAM" id="SSF53822">
    <property type="entry name" value="Periplasmic binding protein-like I"/>
    <property type="match status" value="1"/>
</dbReference>
<evidence type="ECO:0000256" key="11">
    <source>
        <dbReference type="SAM" id="Phobius"/>
    </source>
</evidence>
<comment type="caution">
    <text evidence="13">The sequence shown here is derived from an EMBL/GenBank/DDBJ whole genome shotgun (WGS) entry which is preliminary data.</text>
</comment>
<feature type="domain" description="G-protein coupled receptors family 3 profile" evidence="12">
    <location>
        <begin position="396"/>
        <end position="658"/>
    </location>
</feature>
<comment type="similarity">
    <text evidence="2">Belongs to the G-protein coupled receptor 3 family.</text>
</comment>
<dbReference type="InterPro" id="IPR028082">
    <property type="entry name" value="Peripla_BP_I"/>
</dbReference>
<evidence type="ECO:0000256" key="1">
    <source>
        <dbReference type="ARBA" id="ARBA00004651"/>
    </source>
</evidence>
<dbReference type="Proteomes" id="UP000276133">
    <property type="component" value="Unassembled WGS sequence"/>
</dbReference>
<evidence type="ECO:0000256" key="5">
    <source>
        <dbReference type="ARBA" id="ARBA00022989"/>
    </source>
</evidence>
<dbReference type="InterPro" id="IPR000162">
    <property type="entry name" value="GPCR_3_mtglu_rcpt"/>
</dbReference>
<evidence type="ECO:0000259" key="12">
    <source>
        <dbReference type="PROSITE" id="PS50259"/>
    </source>
</evidence>
<dbReference type="PROSITE" id="PS00980">
    <property type="entry name" value="G_PROTEIN_RECEP_F3_2"/>
    <property type="match status" value="1"/>
</dbReference>
<comment type="subcellular location">
    <subcellularLocation>
        <location evidence="1">Cell membrane</location>
        <topology evidence="1">Multi-pass membrane protein</topology>
    </subcellularLocation>
</comment>
<dbReference type="PROSITE" id="PS50259">
    <property type="entry name" value="G_PROTEIN_RECEP_F3_4"/>
    <property type="match status" value="1"/>
</dbReference>
<dbReference type="PRINTS" id="PR00593">
    <property type="entry name" value="MTABOTROPICR"/>
</dbReference>
<feature type="transmembrane region" description="Helical" evidence="11">
    <location>
        <begin position="616"/>
        <end position="641"/>
    </location>
</feature>
<dbReference type="InterPro" id="IPR001304">
    <property type="entry name" value="C-type_lectin-like"/>
</dbReference>
<dbReference type="STRING" id="10195.A0A3M7QQF1"/>
<keyword evidence="10" id="KW-0807">Transducer</keyword>
<dbReference type="InterPro" id="IPR001828">
    <property type="entry name" value="ANF_lig-bd_rcpt"/>
</dbReference>
<dbReference type="SMART" id="SM00034">
    <property type="entry name" value="CLECT"/>
    <property type="match status" value="1"/>
</dbReference>
<dbReference type="Pfam" id="PF07562">
    <property type="entry name" value="NCD3G"/>
    <property type="match status" value="1"/>
</dbReference>
<evidence type="ECO:0000256" key="2">
    <source>
        <dbReference type="ARBA" id="ARBA00007242"/>
    </source>
</evidence>
<dbReference type="InterPro" id="IPR017979">
    <property type="entry name" value="GPCR_3_CS"/>
</dbReference>
<dbReference type="SUPFAM" id="SSF56436">
    <property type="entry name" value="C-type lectin-like"/>
    <property type="match status" value="1"/>
</dbReference>
<dbReference type="PRINTS" id="PR00248">
    <property type="entry name" value="GPCRMGR"/>
</dbReference>
<keyword evidence="8 13" id="KW-0675">Receptor</keyword>
<feature type="transmembrane region" description="Helical" evidence="11">
    <location>
        <begin position="557"/>
        <end position="576"/>
    </location>
</feature>
<proteinExistence type="inferred from homology"/>